<evidence type="ECO:0000256" key="9">
    <source>
        <dbReference type="HAMAP-Rule" id="MF_00237"/>
    </source>
</evidence>
<dbReference type="PATRIC" id="fig|1513271.3.peg.2782"/>
<dbReference type="RefSeq" id="WP_048693518.1">
    <property type="nucleotide sequence ID" value="NZ_KQ130495.1"/>
</dbReference>
<evidence type="ECO:0000313" key="11">
    <source>
        <dbReference type="EMBL" id="KMT64659.1"/>
    </source>
</evidence>
<dbReference type="GO" id="GO:0008320">
    <property type="term" value="F:protein transmembrane transporter activity"/>
    <property type="evidence" value="ECO:0007669"/>
    <property type="project" value="UniProtKB-UniRule"/>
</dbReference>
<dbReference type="PANTHER" id="PTHR33162">
    <property type="entry name" value="SEC-INDEPENDENT PROTEIN TRANSLOCASE PROTEIN TATA, CHLOROPLASTIC"/>
    <property type="match status" value="1"/>
</dbReference>
<dbReference type="Proteomes" id="UP000037600">
    <property type="component" value="Unassembled WGS sequence"/>
</dbReference>
<evidence type="ECO:0000256" key="4">
    <source>
        <dbReference type="ARBA" id="ARBA00022692"/>
    </source>
</evidence>
<keyword evidence="7 9" id="KW-0811">Translocation</keyword>
<comment type="function">
    <text evidence="9">Part of the twin-arginine translocation (Tat) system that transports large folded proteins containing a characteristic twin-arginine motif in their signal peptide across membranes. Together with TatC, TatB is part of a receptor directly interacting with Tat signal peptides. TatB may form an oligomeric binding site that transiently accommodates folded Tat precursor proteins before their translocation.</text>
</comment>
<keyword evidence="8 9" id="KW-0472">Membrane</keyword>
<evidence type="ECO:0000256" key="8">
    <source>
        <dbReference type="ARBA" id="ARBA00023136"/>
    </source>
</evidence>
<reference evidence="11 12" key="1">
    <citation type="submission" date="2015-04" db="EMBL/GenBank/DDBJ databases">
        <title>Draft Genome Sequence of the Novel Agar-Digesting Marine Bacterium Q1.</title>
        <authorList>
            <person name="Li Y."/>
            <person name="Li D."/>
            <person name="Chen G."/>
            <person name="Du Z."/>
        </authorList>
    </citation>
    <scope>NUCLEOTIDE SEQUENCE [LARGE SCALE GENOMIC DNA]</scope>
    <source>
        <strain evidence="11 12">Q1</strain>
    </source>
</reference>
<accession>A0A0J8GTL9</accession>
<protein>
    <recommendedName>
        <fullName evidence="9">Sec-independent protein translocase protein TatB</fullName>
    </recommendedName>
</protein>
<proteinExistence type="inferred from homology"/>
<dbReference type="InterPro" id="IPR018448">
    <property type="entry name" value="TatB"/>
</dbReference>
<dbReference type="GO" id="GO:0033281">
    <property type="term" value="C:TAT protein transport complex"/>
    <property type="evidence" value="ECO:0007669"/>
    <property type="project" value="UniProtKB-UniRule"/>
</dbReference>
<keyword evidence="10" id="KW-0175">Coiled coil</keyword>
<keyword evidence="12" id="KW-1185">Reference proteome</keyword>
<sequence length="110" mass="12264">MLDIGFWELVIIAVLALVVLGPERLPSAARSIAKTVRNLKQTANNLKSELNHELRVSELHQQLKEAEKKGMQGLNDKENSAIKELEEAAAEVNQGYKNLVNENSDKSEKN</sequence>
<comment type="subcellular location">
    <subcellularLocation>
        <location evidence="9">Cell membrane</location>
        <topology evidence="9">Single-pass membrane protein</topology>
    </subcellularLocation>
    <subcellularLocation>
        <location evidence="1">Membrane</location>
        <topology evidence="1">Single-pass membrane protein</topology>
    </subcellularLocation>
</comment>
<dbReference type="PRINTS" id="PR01506">
    <property type="entry name" value="TATBPROTEIN"/>
</dbReference>
<dbReference type="AlphaFoldDB" id="A0A0J8GTL9"/>
<gene>
    <name evidence="9" type="primary">tatB</name>
    <name evidence="11" type="ORF">XM47_13555</name>
</gene>
<keyword evidence="2 9" id="KW-0813">Transport</keyword>
<dbReference type="InterPro" id="IPR003369">
    <property type="entry name" value="TatA/B/E"/>
</dbReference>
<comment type="similarity">
    <text evidence="9">Belongs to the TatB family.</text>
</comment>
<organism evidence="11 12">
    <name type="scientific">Catenovulum maritimum</name>
    <dbReference type="NCBI Taxonomy" id="1513271"/>
    <lineage>
        <taxon>Bacteria</taxon>
        <taxon>Pseudomonadati</taxon>
        <taxon>Pseudomonadota</taxon>
        <taxon>Gammaproteobacteria</taxon>
        <taxon>Alteromonadales</taxon>
        <taxon>Alteromonadaceae</taxon>
        <taxon>Catenovulum</taxon>
    </lineage>
</organism>
<name>A0A0J8GTL9_9ALTE</name>
<evidence type="ECO:0000256" key="3">
    <source>
        <dbReference type="ARBA" id="ARBA00022475"/>
    </source>
</evidence>
<keyword evidence="4 9" id="KW-0812">Transmembrane</keyword>
<dbReference type="Pfam" id="PF02416">
    <property type="entry name" value="TatA_B_E"/>
    <property type="match status" value="1"/>
</dbReference>
<evidence type="ECO:0000256" key="7">
    <source>
        <dbReference type="ARBA" id="ARBA00023010"/>
    </source>
</evidence>
<evidence type="ECO:0000256" key="5">
    <source>
        <dbReference type="ARBA" id="ARBA00022927"/>
    </source>
</evidence>
<dbReference type="OrthoDB" id="9816005at2"/>
<feature type="coiled-coil region" evidence="10">
    <location>
        <begin position="29"/>
        <end position="102"/>
    </location>
</feature>
<dbReference type="Gene3D" id="1.20.5.3310">
    <property type="match status" value="1"/>
</dbReference>
<evidence type="ECO:0000256" key="10">
    <source>
        <dbReference type="SAM" id="Coils"/>
    </source>
</evidence>
<keyword evidence="3 9" id="KW-1003">Cell membrane</keyword>
<dbReference type="PANTHER" id="PTHR33162:SF1">
    <property type="entry name" value="SEC-INDEPENDENT PROTEIN TRANSLOCASE PROTEIN TATA, CHLOROPLASTIC"/>
    <property type="match status" value="1"/>
</dbReference>
<evidence type="ECO:0000256" key="2">
    <source>
        <dbReference type="ARBA" id="ARBA00022448"/>
    </source>
</evidence>
<dbReference type="NCBIfam" id="TIGR01410">
    <property type="entry name" value="tatB"/>
    <property type="match status" value="1"/>
</dbReference>
<dbReference type="EMBL" id="LAZL01000022">
    <property type="protein sequence ID" value="KMT64659.1"/>
    <property type="molecule type" value="Genomic_DNA"/>
</dbReference>
<dbReference type="GO" id="GO:0043953">
    <property type="term" value="P:protein transport by the Tat complex"/>
    <property type="evidence" value="ECO:0007669"/>
    <property type="project" value="UniProtKB-UniRule"/>
</dbReference>
<evidence type="ECO:0000313" key="12">
    <source>
        <dbReference type="Proteomes" id="UP000037600"/>
    </source>
</evidence>
<keyword evidence="5 9" id="KW-0653">Protein transport</keyword>
<comment type="caution">
    <text evidence="11">The sequence shown here is derived from an EMBL/GenBank/DDBJ whole genome shotgun (WGS) entry which is preliminary data.</text>
</comment>
<comment type="subunit">
    <text evidence="9">The Tat system comprises two distinct complexes: a TatABC complex, containing multiple copies of TatA, TatB and TatC subunits, and a separate TatA complex, containing only TatA subunits. Substrates initially bind to the TatABC complex, which probably triggers association of the separate TatA complex to form the active translocon.</text>
</comment>
<dbReference type="STRING" id="1513271.XM47_13555"/>
<keyword evidence="6 9" id="KW-1133">Transmembrane helix</keyword>
<evidence type="ECO:0000256" key="1">
    <source>
        <dbReference type="ARBA" id="ARBA00004167"/>
    </source>
</evidence>
<dbReference type="HAMAP" id="MF_00237">
    <property type="entry name" value="TatB"/>
    <property type="match status" value="1"/>
</dbReference>
<evidence type="ECO:0000256" key="6">
    <source>
        <dbReference type="ARBA" id="ARBA00022989"/>
    </source>
</evidence>